<evidence type="ECO:0000313" key="4">
    <source>
        <dbReference type="Proteomes" id="UP001521222"/>
    </source>
</evidence>
<protein>
    <submittedName>
        <fullName evidence="3">Uncharacterized protein</fullName>
    </submittedName>
</protein>
<gene>
    <name evidence="3" type="ORF">SLS59_000466</name>
</gene>
<keyword evidence="4" id="KW-1185">Reference proteome</keyword>
<feature type="region of interest" description="Disordered" evidence="2">
    <location>
        <begin position="373"/>
        <end position="403"/>
    </location>
</feature>
<evidence type="ECO:0000256" key="2">
    <source>
        <dbReference type="SAM" id="MobiDB-lite"/>
    </source>
</evidence>
<evidence type="ECO:0000313" key="3">
    <source>
        <dbReference type="EMBL" id="KAL1611747.1"/>
    </source>
</evidence>
<feature type="coiled-coil region" evidence="1">
    <location>
        <begin position="103"/>
        <end position="130"/>
    </location>
</feature>
<keyword evidence="1" id="KW-0175">Coiled coil</keyword>
<proteinExistence type="predicted"/>
<accession>A0ABR3S4Y3</accession>
<dbReference type="EMBL" id="JAKIXB020000001">
    <property type="protein sequence ID" value="KAL1611747.1"/>
    <property type="molecule type" value="Genomic_DNA"/>
</dbReference>
<reference evidence="3 4" key="1">
    <citation type="submission" date="2024-02" db="EMBL/GenBank/DDBJ databases">
        <title>De novo assembly and annotation of 12 fungi associated with fruit tree decline syndrome in Ontario, Canada.</title>
        <authorList>
            <person name="Sulman M."/>
            <person name="Ellouze W."/>
            <person name="Ilyukhin E."/>
        </authorList>
    </citation>
    <scope>NUCLEOTIDE SEQUENCE [LARGE SCALE GENOMIC DNA]</scope>
    <source>
        <strain evidence="3 4">M97-236</strain>
    </source>
</reference>
<evidence type="ECO:0000256" key="1">
    <source>
        <dbReference type="SAM" id="Coils"/>
    </source>
</evidence>
<organism evidence="3 4">
    <name type="scientific">Nothophoma quercina</name>
    <dbReference type="NCBI Taxonomy" id="749835"/>
    <lineage>
        <taxon>Eukaryota</taxon>
        <taxon>Fungi</taxon>
        <taxon>Dikarya</taxon>
        <taxon>Ascomycota</taxon>
        <taxon>Pezizomycotina</taxon>
        <taxon>Dothideomycetes</taxon>
        <taxon>Pleosporomycetidae</taxon>
        <taxon>Pleosporales</taxon>
        <taxon>Pleosporineae</taxon>
        <taxon>Didymellaceae</taxon>
        <taxon>Nothophoma</taxon>
    </lineage>
</organism>
<name>A0ABR3S4Y3_9PLEO</name>
<sequence length="403" mass="45622">MPPKAVEKLNVGAPGQLALNINDRKSSLRESIKTVPDLVDLVNSAADDLGVDLDRRPSAEDDEIFHNAPVQASSTTSVISRHSVPEVGRVIAEEIEPGEDSWLEQTRRHLTELSEARTQLMDELDEIAEDLGVSSQERRDSEPNFDPVQRVLSKVSTGLSRRSTRLRNKSVDSVAEEIPRMIDQEINERRLSRVLTRISTQSRRMSALTQGLSNVGEIPPEEIQEWLEVAQSELPAAIDSITTVLETLPALDFEPQVEGLDEQPEYEQVYEPETQYIEEPEVAYENYTLPQRSYTEPLVELQDRVADLERLLRKQSVPLTSSEYDESFSLVPLERVTTSETVDFEPPVERMAEQEPEEDQALMPETLERIVTRQTTFSPSRKSTTMSQRFDNQSPFPFSSSEL</sequence>
<comment type="caution">
    <text evidence="3">The sequence shown here is derived from an EMBL/GenBank/DDBJ whole genome shotgun (WGS) entry which is preliminary data.</text>
</comment>
<dbReference type="Proteomes" id="UP001521222">
    <property type="component" value="Unassembled WGS sequence"/>
</dbReference>